<sequence length="208" mass="22980">MPQDMLQNGIILLLLSICVTSSYKFLVYSPIFGYSHMNFMGAIADTLTEAGHNVLLKSFSIGRQFREKNEIITQPIICFGNATQSISIFYHNTTMSPTKSFVQTIVTEPFLAVISDDELMKKLEQEKFDVGISEAFSVCGLGKQTNITSSIFSAITILGIFERIKVPATIATTSGVYFDVVSSAIGEPIVPSYVPGRQSHIYQRRNAD</sequence>
<evidence type="ECO:0000313" key="5">
    <source>
        <dbReference type="EMBL" id="VDL72921.1"/>
    </source>
</evidence>
<evidence type="ECO:0000256" key="4">
    <source>
        <dbReference type="ARBA" id="ARBA00022679"/>
    </source>
</evidence>
<protein>
    <recommendedName>
        <fullName evidence="2">glucuronosyltransferase</fullName>
        <ecNumber evidence="2">2.4.1.17</ecNumber>
    </recommendedName>
</protein>
<evidence type="ECO:0000313" key="7">
    <source>
        <dbReference type="WBParaSite" id="NBR_0000933101-mRNA-1"/>
    </source>
</evidence>
<keyword evidence="6" id="KW-1185">Reference proteome</keyword>
<reference evidence="7" key="1">
    <citation type="submission" date="2017-02" db="UniProtKB">
        <authorList>
            <consortium name="WormBaseParasite"/>
        </authorList>
    </citation>
    <scope>IDENTIFICATION</scope>
</reference>
<dbReference type="EC" id="2.4.1.17" evidence="2"/>
<dbReference type="AlphaFoldDB" id="A0A0N4Y161"/>
<reference evidence="5 6" key="2">
    <citation type="submission" date="2018-11" db="EMBL/GenBank/DDBJ databases">
        <authorList>
            <consortium name="Pathogen Informatics"/>
        </authorList>
    </citation>
    <scope>NUCLEOTIDE SEQUENCE [LARGE SCALE GENOMIC DNA]</scope>
</reference>
<dbReference type="Proteomes" id="UP000271162">
    <property type="component" value="Unassembled WGS sequence"/>
</dbReference>
<evidence type="ECO:0000256" key="3">
    <source>
        <dbReference type="ARBA" id="ARBA00022676"/>
    </source>
</evidence>
<keyword evidence="3" id="KW-0328">Glycosyltransferase</keyword>
<comment type="similarity">
    <text evidence="1">Belongs to the UDP-glycosyltransferase family.</text>
</comment>
<evidence type="ECO:0000313" key="6">
    <source>
        <dbReference type="Proteomes" id="UP000271162"/>
    </source>
</evidence>
<dbReference type="OMA" id="ICFGNAT"/>
<dbReference type="PANTHER" id="PTHR48043:SF23">
    <property type="entry name" value="UDP-GLUCURONOSYLTRANSFERASE"/>
    <property type="match status" value="1"/>
</dbReference>
<dbReference type="PANTHER" id="PTHR48043">
    <property type="entry name" value="EG:EG0003.4 PROTEIN-RELATED"/>
    <property type="match status" value="1"/>
</dbReference>
<proteinExistence type="inferred from homology"/>
<accession>A0A0N4Y161</accession>
<dbReference type="GO" id="GO:0015020">
    <property type="term" value="F:glucuronosyltransferase activity"/>
    <property type="evidence" value="ECO:0007669"/>
    <property type="project" value="UniProtKB-EC"/>
</dbReference>
<dbReference type="SUPFAM" id="SSF53756">
    <property type="entry name" value="UDP-Glycosyltransferase/glycogen phosphorylase"/>
    <property type="match status" value="1"/>
</dbReference>
<evidence type="ECO:0000256" key="1">
    <source>
        <dbReference type="ARBA" id="ARBA00009995"/>
    </source>
</evidence>
<dbReference type="STRING" id="27835.A0A0N4Y161"/>
<dbReference type="EMBL" id="UYSL01020125">
    <property type="protein sequence ID" value="VDL72921.1"/>
    <property type="molecule type" value="Genomic_DNA"/>
</dbReference>
<keyword evidence="4" id="KW-0808">Transferase</keyword>
<organism evidence="7">
    <name type="scientific">Nippostrongylus brasiliensis</name>
    <name type="common">Rat hookworm</name>
    <dbReference type="NCBI Taxonomy" id="27835"/>
    <lineage>
        <taxon>Eukaryota</taxon>
        <taxon>Metazoa</taxon>
        <taxon>Ecdysozoa</taxon>
        <taxon>Nematoda</taxon>
        <taxon>Chromadorea</taxon>
        <taxon>Rhabditida</taxon>
        <taxon>Rhabditina</taxon>
        <taxon>Rhabditomorpha</taxon>
        <taxon>Strongyloidea</taxon>
        <taxon>Heligmosomidae</taxon>
        <taxon>Nippostrongylus</taxon>
    </lineage>
</organism>
<gene>
    <name evidence="5" type="ORF">NBR_LOCUS9332</name>
</gene>
<dbReference type="WBParaSite" id="NBR_0000933101-mRNA-1">
    <property type="protein sequence ID" value="NBR_0000933101-mRNA-1"/>
    <property type="gene ID" value="NBR_0000933101"/>
</dbReference>
<name>A0A0N4Y161_NIPBR</name>
<dbReference type="InterPro" id="IPR050271">
    <property type="entry name" value="UDP-glycosyltransferase"/>
</dbReference>
<evidence type="ECO:0000256" key="2">
    <source>
        <dbReference type="ARBA" id="ARBA00012544"/>
    </source>
</evidence>